<dbReference type="Proteomes" id="UP000663583">
    <property type="component" value="Chromosome"/>
</dbReference>
<dbReference type="Gene3D" id="3.50.50.60">
    <property type="entry name" value="FAD/NAD(P)-binding domain"/>
    <property type="match status" value="1"/>
</dbReference>
<evidence type="ECO:0000256" key="1">
    <source>
        <dbReference type="ARBA" id="ARBA00010790"/>
    </source>
</evidence>
<evidence type="ECO:0000313" key="4">
    <source>
        <dbReference type="EMBL" id="QPI38175.1"/>
    </source>
</evidence>
<organism evidence="4 5">
    <name type="scientific">Mycobacterium kubicae</name>
    <dbReference type="NCBI Taxonomy" id="120959"/>
    <lineage>
        <taxon>Bacteria</taxon>
        <taxon>Bacillati</taxon>
        <taxon>Actinomycetota</taxon>
        <taxon>Actinomycetes</taxon>
        <taxon>Mycobacteriales</taxon>
        <taxon>Mycobacteriaceae</taxon>
        <taxon>Mycobacterium</taxon>
        <taxon>Mycobacterium simiae complex</taxon>
    </lineage>
</organism>
<sequence>MEMFSGPHDRPSLINDTTSQHQPTPRRQNSVSVDHEGLLFVVGAVVAAPLHDRRPSPINDRYSVSSHLNQRPWALQLAGSAADQPPIVDPNYLSDARDMDTLITGLRIARDIAAAASLKPWYGQEIAPGPKADDDQSLRMYIRQTLSSYFHPAGTCAMGETEQSVTDTQLRVHGITGLRIVDASVMPSLPSNNPLATVYGIAEQAAELIRHSTTPNG</sequence>
<dbReference type="Pfam" id="PF05199">
    <property type="entry name" value="GMC_oxred_C"/>
    <property type="match status" value="1"/>
</dbReference>
<proteinExistence type="inferred from homology"/>
<dbReference type="EMBL" id="CP065047">
    <property type="protein sequence ID" value="QPI38175.1"/>
    <property type="molecule type" value="Genomic_DNA"/>
</dbReference>
<protein>
    <recommendedName>
        <fullName evidence="3">Glucose-methanol-choline oxidoreductase C-terminal domain-containing protein</fullName>
    </recommendedName>
</protein>
<dbReference type="GO" id="GO:0016614">
    <property type="term" value="F:oxidoreductase activity, acting on CH-OH group of donors"/>
    <property type="evidence" value="ECO:0007669"/>
    <property type="project" value="InterPro"/>
</dbReference>
<dbReference type="GO" id="GO:0050660">
    <property type="term" value="F:flavin adenine dinucleotide binding"/>
    <property type="evidence" value="ECO:0007669"/>
    <property type="project" value="InterPro"/>
</dbReference>
<dbReference type="PANTHER" id="PTHR11552">
    <property type="entry name" value="GLUCOSE-METHANOL-CHOLINE GMC OXIDOREDUCTASE"/>
    <property type="match status" value="1"/>
</dbReference>
<dbReference type="InterPro" id="IPR012132">
    <property type="entry name" value="GMC_OxRdtase"/>
</dbReference>
<dbReference type="PANTHER" id="PTHR11552:SF147">
    <property type="entry name" value="CHOLINE DEHYDROGENASE, MITOCHONDRIAL"/>
    <property type="match status" value="1"/>
</dbReference>
<dbReference type="RefSeq" id="WP_170291479.1">
    <property type="nucleotide sequence ID" value="NZ_BLKU01000001.1"/>
</dbReference>
<dbReference type="InterPro" id="IPR036188">
    <property type="entry name" value="FAD/NAD-bd_sf"/>
</dbReference>
<name>A0AAX1JCN0_9MYCO</name>
<reference evidence="4" key="1">
    <citation type="submission" date="2020-11" db="EMBL/GenBank/DDBJ databases">
        <title>Intraspecies plasmid and genomic variation of Mycobacterium kubicae revealed by the complete genome sequences of two clinical isolates.</title>
        <authorList>
            <person name="Hendrix J.R."/>
            <person name="Epperson L.E."/>
            <person name="Honda J.R."/>
            <person name="Strong M."/>
        </authorList>
    </citation>
    <scope>NUCLEOTIDE SEQUENCE</scope>
    <source>
        <strain evidence="4">JCM 13573</strain>
    </source>
</reference>
<dbReference type="KEGG" id="mku:I2456_00880"/>
<gene>
    <name evidence="4" type="ORF">I2456_00880</name>
</gene>
<comment type="similarity">
    <text evidence="1">Belongs to the GMC oxidoreductase family.</text>
</comment>
<evidence type="ECO:0000313" key="5">
    <source>
        <dbReference type="Proteomes" id="UP000663583"/>
    </source>
</evidence>
<dbReference type="AlphaFoldDB" id="A0AAX1JCN0"/>
<dbReference type="SUPFAM" id="SSF54373">
    <property type="entry name" value="FAD-linked reductases, C-terminal domain"/>
    <property type="match status" value="1"/>
</dbReference>
<dbReference type="SUPFAM" id="SSF51905">
    <property type="entry name" value="FAD/NAD(P)-binding domain"/>
    <property type="match status" value="1"/>
</dbReference>
<evidence type="ECO:0000259" key="3">
    <source>
        <dbReference type="Pfam" id="PF05199"/>
    </source>
</evidence>
<feature type="domain" description="Glucose-methanol-choline oxidoreductase C-terminal" evidence="3">
    <location>
        <begin position="76"/>
        <end position="202"/>
    </location>
</feature>
<dbReference type="InterPro" id="IPR007867">
    <property type="entry name" value="GMC_OxRtase_C"/>
</dbReference>
<feature type="compositionally biased region" description="Polar residues" evidence="2">
    <location>
        <begin position="14"/>
        <end position="32"/>
    </location>
</feature>
<accession>A0AAX1JCN0</accession>
<feature type="region of interest" description="Disordered" evidence="2">
    <location>
        <begin position="1"/>
        <end position="32"/>
    </location>
</feature>
<evidence type="ECO:0000256" key="2">
    <source>
        <dbReference type="SAM" id="MobiDB-lite"/>
    </source>
</evidence>
<dbReference type="Gene3D" id="3.30.560.10">
    <property type="entry name" value="Glucose Oxidase, domain 3"/>
    <property type="match status" value="1"/>
</dbReference>